<name>A0A383BLY2_9ZZZZ</name>
<evidence type="ECO:0000313" key="6">
    <source>
        <dbReference type="EMBL" id="SVE20851.1"/>
    </source>
</evidence>
<keyword evidence="4" id="KW-0472">Membrane</keyword>
<keyword evidence="3" id="KW-1133">Transmembrane helix</keyword>
<dbReference type="GO" id="GO:0016020">
    <property type="term" value="C:membrane"/>
    <property type="evidence" value="ECO:0007669"/>
    <property type="project" value="UniProtKB-SubCell"/>
</dbReference>
<dbReference type="GO" id="GO:0015891">
    <property type="term" value="P:siderophore transport"/>
    <property type="evidence" value="ECO:0007669"/>
    <property type="project" value="InterPro"/>
</dbReference>
<dbReference type="GO" id="GO:0055085">
    <property type="term" value="P:transmembrane transport"/>
    <property type="evidence" value="ECO:0007669"/>
    <property type="project" value="InterPro"/>
</dbReference>
<feature type="domain" description="TonB C-terminal" evidence="5">
    <location>
        <begin position="40"/>
        <end position="138"/>
    </location>
</feature>
<protein>
    <recommendedName>
        <fullName evidence="5">TonB C-terminal domain-containing protein</fullName>
    </recommendedName>
</protein>
<dbReference type="InterPro" id="IPR003538">
    <property type="entry name" value="TonB"/>
</dbReference>
<proteinExistence type="predicted"/>
<evidence type="ECO:0000256" key="4">
    <source>
        <dbReference type="ARBA" id="ARBA00023136"/>
    </source>
</evidence>
<dbReference type="NCBIfam" id="TIGR01352">
    <property type="entry name" value="tonB_Cterm"/>
    <property type="match status" value="1"/>
</dbReference>
<keyword evidence="2" id="KW-0812">Transmembrane</keyword>
<dbReference type="SUPFAM" id="SSF74653">
    <property type="entry name" value="TolA/TonB C-terminal domain"/>
    <property type="match status" value="1"/>
</dbReference>
<evidence type="ECO:0000256" key="3">
    <source>
        <dbReference type="ARBA" id="ARBA00022989"/>
    </source>
</evidence>
<evidence type="ECO:0000256" key="1">
    <source>
        <dbReference type="ARBA" id="ARBA00004167"/>
    </source>
</evidence>
<dbReference type="InterPro" id="IPR006260">
    <property type="entry name" value="TonB/TolA_C"/>
</dbReference>
<dbReference type="GO" id="GO:0031992">
    <property type="term" value="F:energy transducer activity"/>
    <property type="evidence" value="ECO:0007669"/>
    <property type="project" value="InterPro"/>
</dbReference>
<feature type="non-terminal residue" evidence="6">
    <location>
        <position position="201"/>
    </location>
</feature>
<evidence type="ECO:0000256" key="2">
    <source>
        <dbReference type="ARBA" id="ARBA00022692"/>
    </source>
</evidence>
<dbReference type="InterPro" id="IPR037682">
    <property type="entry name" value="TonB_C"/>
</dbReference>
<reference evidence="6" key="1">
    <citation type="submission" date="2018-05" db="EMBL/GenBank/DDBJ databases">
        <authorList>
            <person name="Lanie J.A."/>
            <person name="Ng W.-L."/>
            <person name="Kazmierczak K.M."/>
            <person name="Andrzejewski T.M."/>
            <person name="Davidsen T.M."/>
            <person name="Wayne K.J."/>
            <person name="Tettelin H."/>
            <person name="Glass J.I."/>
            <person name="Rusch D."/>
            <person name="Podicherti R."/>
            <person name="Tsui H.-C.T."/>
            <person name="Winkler M.E."/>
        </authorList>
    </citation>
    <scope>NUCLEOTIDE SEQUENCE</scope>
</reference>
<dbReference type="EMBL" id="UINC01201490">
    <property type="protein sequence ID" value="SVE20851.1"/>
    <property type="molecule type" value="Genomic_DNA"/>
</dbReference>
<dbReference type="Pfam" id="PF03544">
    <property type="entry name" value="TonB_C"/>
    <property type="match status" value="1"/>
</dbReference>
<organism evidence="6">
    <name type="scientific">marine metagenome</name>
    <dbReference type="NCBI Taxonomy" id="408172"/>
    <lineage>
        <taxon>unclassified sequences</taxon>
        <taxon>metagenomes</taxon>
        <taxon>ecological metagenomes</taxon>
    </lineage>
</organism>
<dbReference type="Gene3D" id="3.30.1150.10">
    <property type="match status" value="1"/>
</dbReference>
<dbReference type="PRINTS" id="PR01374">
    <property type="entry name" value="TONBPROTEIN"/>
</dbReference>
<dbReference type="PROSITE" id="PS52015">
    <property type="entry name" value="TONB_CTD"/>
    <property type="match status" value="1"/>
</dbReference>
<accession>A0A383BLY2</accession>
<comment type="subcellular location">
    <subcellularLocation>
        <location evidence="1">Membrane</location>
        <topology evidence="1">Single-pass membrane protein</topology>
    </subcellularLocation>
</comment>
<gene>
    <name evidence="6" type="ORF">METZ01_LOCUS473705</name>
</gene>
<sequence>MKKLILISALLLVASNGHTHDELFPACPSPYDPHSADAKENIQPYKAISKEAPTYPYRALSRGLEGSVILEYTINTEGRAIDIKVVDTTSTIFDRAAIRAAEQFVYEPSINLDTGLSIDTPGVKHAVSFWIEGYEEALTLGGSAVGSWNRTINKIQSAKPKDAIRRIDRYLADEEEDIIRVALYYLRSLRAAEIEPRNLST</sequence>
<evidence type="ECO:0000259" key="5">
    <source>
        <dbReference type="PROSITE" id="PS52015"/>
    </source>
</evidence>
<dbReference type="AlphaFoldDB" id="A0A383BLY2"/>
<dbReference type="GO" id="GO:0030288">
    <property type="term" value="C:outer membrane-bounded periplasmic space"/>
    <property type="evidence" value="ECO:0007669"/>
    <property type="project" value="InterPro"/>
</dbReference>